<protein>
    <recommendedName>
        <fullName evidence="3">Ankyrin repeat-containing domain</fullName>
    </recommendedName>
</protein>
<dbReference type="EMBL" id="JH159154">
    <property type="protein sequence ID" value="EGZ18473.1"/>
    <property type="molecule type" value="Genomic_DNA"/>
</dbReference>
<dbReference type="Gene3D" id="1.25.40.20">
    <property type="entry name" value="Ankyrin repeat-containing domain"/>
    <property type="match status" value="2"/>
</dbReference>
<dbReference type="InterPro" id="IPR036770">
    <property type="entry name" value="Ankyrin_rpt-contain_sf"/>
</dbReference>
<dbReference type="KEGG" id="psoj:PHYSODRAFT_301127"/>
<evidence type="ECO:0000313" key="1">
    <source>
        <dbReference type="EMBL" id="EGZ18473.1"/>
    </source>
</evidence>
<accession>G4ZF42</accession>
<dbReference type="InterPro" id="IPR052050">
    <property type="entry name" value="SecEffector_AnkRepeat"/>
</dbReference>
<dbReference type="SUPFAM" id="SSF48403">
    <property type="entry name" value="Ankyrin repeat"/>
    <property type="match status" value="2"/>
</dbReference>
<proteinExistence type="predicted"/>
<dbReference type="GeneID" id="20641955"/>
<dbReference type="InParanoid" id="G4ZF42"/>
<dbReference type="RefSeq" id="XP_009527531.1">
    <property type="nucleotide sequence ID" value="XM_009529236.1"/>
</dbReference>
<dbReference type="Proteomes" id="UP000002640">
    <property type="component" value="Unassembled WGS sequence"/>
</dbReference>
<gene>
    <name evidence="1" type="ORF">PHYSODRAFT_301127</name>
</gene>
<keyword evidence="2" id="KW-1185">Reference proteome</keyword>
<dbReference type="AlphaFoldDB" id="G4ZF42"/>
<dbReference type="PANTHER" id="PTHR46586:SF3">
    <property type="entry name" value="ANKYRIN REPEAT-CONTAINING PROTEIN"/>
    <property type="match status" value="1"/>
</dbReference>
<organism evidence="1 2">
    <name type="scientific">Phytophthora sojae (strain P6497)</name>
    <name type="common">Soybean stem and root rot agent</name>
    <name type="synonym">Phytophthora megasperma f. sp. glycines</name>
    <dbReference type="NCBI Taxonomy" id="1094619"/>
    <lineage>
        <taxon>Eukaryota</taxon>
        <taxon>Sar</taxon>
        <taxon>Stramenopiles</taxon>
        <taxon>Oomycota</taxon>
        <taxon>Peronosporomycetes</taxon>
        <taxon>Peronosporales</taxon>
        <taxon>Peronosporaceae</taxon>
        <taxon>Phytophthora</taxon>
    </lineage>
</organism>
<name>G4ZF42_PHYSP</name>
<evidence type="ECO:0008006" key="3">
    <source>
        <dbReference type="Google" id="ProtNLM"/>
    </source>
</evidence>
<dbReference type="PANTHER" id="PTHR46586">
    <property type="entry name" value="ANKYRIN REPEAT-CONTAINING PROTEIN"/>
    <property type="match status" value="1"/>
</dbReference>
<evidence type="ECO:0000313" key="2">
    <source>
        <dbReference type="Proteomes" id="UP000002640"/>
    </source>
</evidence>
<reference evidence="1 2" key="1">
    <citation type="journal article" date="2006" name="Science">
        <title>Phytophthora genome sequences uncover evolutionary origins and mechanisms of pathogenesis.</title>
        <authorList>
            <person name="Tyler B.M."/>
            <person name="Tripathy S."/>
            <person name="Zhang X."/>
            <person name="Dehal P."/>
            <person name="Jiang R.H."/>
            <person name="Aerts A."/>
            <person name="Arredondo F.D."/>
            <person name="Baxter L."/>
            <person name="Bensasson D."/>
            <person name="Beynon J.L."/>
            <person name="Chapman J."/>
            <person name="Damasceno C.M."/>
            <person name="Dorrance A.E."/>
            <person name="Dou D."/>
            <person name="Dickerman A.W."/>
            <person name="Dubchak I.L."/>
            <person name="Garbelotto M."/>
            <person name="Gijzen M."/>
            <person name="Gordon S.G."/>
            <person name="Govers F."/>
            <person name="Grunwald N.J."/>
            <person name="Huang W."/>
            <person name="Ivors K.L."/>
            <person name="Jones R.W."/>
            <person name="Kamoun S."/>
            <person name="Krampis K."/>
            <person name="Lamour K.H."/>
            <person name="Lee M.K."/>
            <person name="McDonald W.H."/>
            <person name="Medina M."/>
            <person name="Meijer H.J."/>
            <person name="Nordberg E.K."/>
            <person name="Maclean D.J."/>
            <person name="Ospina-Giraldo M.D."/>
            <person name="Morris P.F."/>
            <person name="Phuntumart V."/>
            <person name="Putnam N.H."/>
            <person name="Rash S."/>
            <person name="Rose J.K."/>
            <person name="Sakihama Y."/>
            <person name="Salamov A.A."/>
            <person name="Savidor A."/>
            <person name="Scheuring C.F."/>
            <person name="Smith B.M."/>
            <person name="Sobral B.W."/>
            <person name="Terry A."/>
            <person name="Torto-Alalibo T.A."/>
            <person name="Win J."/>
            <person name="Xu Z."/>
            <person name="Zhang H."/>
            <person name="Grigoriev I.V."/>
            <person name="Rokhsar D.S."/>
            <person name="Boore J.L."/>
        </authorList>
    </citation>
    <scope>NUCLEOTIDE SEQUENCE [LARGE SCALE GENOMIC DNA]</scope>
    <source>
        <strain evidence="1 2">P6497</strain>
    </source>
</reference>
<dbReference type="SMR" id="G4ZF42"/>
<sequence>MAKSKESMHKRVCGSDDTSTTKRARYVTYFGHRVPIATRKVWLRNSLPPTVAALPHVIELLNWMLMTPEEAASELAESGEVQKLQELFLSREHFPFDLSDAIVTAAERGQTATLVVLLAESEVDRTTEAAVAAGKHGRLDVVEMVLLNVESSFKRSRIAWRVMDVAAEKGHVEVVKFVMKHADELAGPYPTCLMASQRSTALNRAIAGGYGDVIRVLLTPGKLNWDAAKAFELAVCDGNKHIIELMQDLLPTFHELGTNDDLLVLMARRGYAASVRYLYDHGHDAVAFVGAAFVDAAKYQRIRALEVLLDTGRVRRKAFELAFEQASQYGKFSAVRFLFRKTQLSPGCIARAFEEAGKAAIVNFLYLNTAIPTECIDNLFITAVENNGCRESVEIVKYLLKMECVQANMVNASVEIAIACNNSSVLELLCTEEAASPSVIIRAFIYAAERDDVGLAKQLWKKPCISVDVTTEALTSAASNGSAHAIDFIVGQKSISSATLKRLLRHAAPKRQHSVVDLLYTKHRWSWSAIHDLFASAGRASDKNIIGTLVDIPCVPSVAKNEALLTAVREGREDIVVLLVKPRRYWPTYKLQYALRLAGHDGIRQIIRDNLASRQN</sequence>